<accession>A0ABX6QZ03</accession>
<evidence type="ECO:0000256" key="2">
    <source>
        <dbReference type="ARBA" id="ARBA00023224"/>
    </source>
</evidence>
<dbReference type="PANTHER" id="PTHR32089">
    <property type="entry name" value="METHYL-ACCEPTING CHEMOTAXIS PROTEIN MCPB"/>
    <property type="match status" value="1"/>
</dbReference>
<dbReference type="SUPFAM" id="SSF58104">
    <property type="entry name" value="Methyl-accepting chemotaxis protein (MCP) signaling domain"/>
    <property type="match status" value="1"/>
</dbReference>
<sequence>MLNIFKFFSSSSLIRIISACFVAFILFVVLLSYQGLRGLHSVAGQFDHLSNRAFPLAITNAQLVQAILENTKLMSAGIRTVQQDQLTQIRAGIDQKINATQGLLEQLTQKADDTVQQSSFTKAQADTIIHNVETFASLSRSLMSIQAEKLKEQVQLKDAADTFRYGVSSIGPEMNRIANMLAFENPEAMDAANRFVANAAKMESLFLMLMMEKDEAAAQQFYKTLRTRESAVSLAFDDFREMYPEVSEFASLTAPYELMEKGFADHGVIKQVLAQIDLIHKQDEQLNQAIDIATQTIQKLDEISQGASQQIKQNQSLVKETLSLTTTAQIWFMVIAILVLVMVWFLLRRWVLHSLRHILKELHSLAQKDFSDTLIESGPSELRRVARNLNEVIDAIRLSLNQVTETSSSLYQASEISHQASESSQRRLTHQNEALAGMSTTMTEIEASVSDIASITGETHQESQLSVSHAQKGLEVLLQNQDALKSLNARLDSSDEAMNELVERVDQIQGMVNLISGIADNTNLLALNAAIEAARAGEQGRGFAVVADEVRKLASGTSEQTTNIRQLMSELVTSANRSRQAVNDSRLQMSLALESGEDVKSSFTSIESSVQGICARVEQISVAAEQQEKATAEVNHSIALIAEQGQQTALSLQEVVGSAGQVSDIANQQQAMLSQYQLAQHQLAPHQLSATATAAASA</sequence>
<reference evidence="8 9" key="1">
    <citation type="journal article" date="2020" name="J. Nat. Prod.">
        <title>Genomics-Metabolomics Profiling Disclosed Marine Vibrio spartinae 3.6 as a Producer of a New Branched Side Chain Prodigiosin.</title>
        <authorList>
            <person name="Vitale G.A."/>
            <person name="Sciarretta M."/>
            <person name="Palma Esposito F."/>
            <person name="January G.G."/>
            <person name="Giaccio M."/>
            <person name="Bunk B."/>
            <person name="Sproer C."/>
            <person name="Bajerski F."/>
            <person name="Power D."/>
            <person name="Festa C."/>
            <person name="Monti M.C."/>
            <person name="D'Auria M.V."/>
            <person name="de Pascale D."/>
        </authorList>
    </citation>
    <scope>NUCLEOTIDE SEQUENCE [LARGE SCALE GENOMIC DNA]</scope>
    <source>
        <strain evidence="8 9">3.6</strain>
    </source>
</reference>
<evidence type="ECO:0000256" key="5">
    <source>
        <dbReference type="SAM" id="Phobius"/>
    </source>
</evidence>
<comment type="similarity">
    <text evidence="3">Belongs to the methyl-accepting chemotaxis (MCP) protein family.</text>
</comment>
<evidence type="ECO:0000259" key="6">
    <source>
        <dbReference type="PROSITE" id="PS50111"/>
    </source>
</evidence>
<feature type="transmembrane region" description="Helical" evidence="5">
    <location>
        <begin position="12"/>
        <end position="33"/>
    </location>
</feature>
<dbReference type="PROSITE" id="PS50111">
    <property type="entry name" value="CHEMOTAXIS_TRANSDUC_2"/>
    <property type="match status" value="1"/>
</dbReference>
<feature type="domain" description="HAMP" evidence="7">
    <location>
        <begin position="349"/>
        <end position="401"/>
    </location>
</feature>
<evidence type="ECO:0000256" key="4">
    <source>
        <dbReference type="PROSITE-ProRule" id="PRU00284"/>
    </source>
</evidence>
<protein>
    <submittedName>
        <fullName evidence="8">Methyl-accepting chemotaxis protein YoaH</fullName>
    </submittedName>
</protein>
<evidence type="ECO:0000259" key="7">
    <source>
        <dbReference type="PROSITE" id="PS50885"/>
    </source>
</evidence>
<evidence type="ECO:0000256" key="3">
    <source>
        <dbReference type="ARBA" id="ARBA00029447"/>
    </source>
</evidence>
<keyword evidence="5" id="KW-0812">Transmembrane</keyword>
<organism evidence="8 9">
    <name type="scientific">Vibrio spartinae</name>
    <dbReference type="NCBI Taxonomy" id="1918945"/>
    <lineage>
        <taxon>Bacteria</taxon>
        <taxon>Pseudomonadati</taxon>
        <taxon>Pseudomonadota</taxon>
        <taxon>Gammaproteobacteria</taxon>
        <taxon>Vibrionales</taxon>
        <taxon>Vibrionaceae</taxon>
        <taxon>Vibrio</taxon>
    </lineage>
</organism>
<dbReference type="InterPro" id="IPR003660">
    <property type="entry name" value="HAMP_dom"/>
</dbReference>
<feature type="domain" description="Methyl-accepting transducer" evidence="6">
    <location>
        <begin position="406"/>
        <end position="642"/>
    </location>
</feature>
<dbReference type="Proteomes" id="UP000515264">
    <property type="component" value="Chromosome 1"/>
</dbReference>
<comment type="subcellular location">
    <subcellularLocation>
        <location evidence="1">Membrane</location>
    </subcellularLocation>
</comment>
<keyword evidence="5" id="KW-1133">Transmembrane helix</keyword>
<dbReference type="PANTHER" id="PTHR32089:SF120">
    <property type="entry name" value="METHYL-ACCEPTING CHEMOTAXIS PROTEIN TLPQ"/>
    <property type="match status" value="1"/>
</dbReference>
<dbReference type="SMART" id="SM00283">
    <property type="entry name" value="MA"/>
    <property type="match status" value="1"/>
</dbReference>
<evidence type="ECO:0000313" key="8">
    <source>
        <dbReference type="EMBL" id="QMV14458.1"/>
    </source>
</evidence>
<dbReference type="Pfam" id="PF00672">
    <property type="entry name" value="HAMP"/>
    <property type="match status" value="1"/>
</dbReference>
<gene>
    <name evidence="8" type="primary">yoaH_1</name>
    <name evidence="8" type="ORF">Vspart_01713</name>
</gene>
<dbReference type="EMBL" id="CP046268">
    <property type="protein sequence ID" value="QMV14458.1"/>
    <property type="molecule type" value="Genomic_DNA"/>
</dbReference>
<dbReference type="Pfam" id="PF00015">
    <property type="entry name" value="MCPsignal"/>
    <property type="match status" value="1"/>
</dbReference>
<dbReference type="InterPro" id="IPR004089">
    <property type="entry name" value="MCPsignal_dom"/>
</dbReference>
<dbReference type="SMART" id="SM00304">
    <property type="entry name" value="HAMP"/>
    <property type="match status" value="1"/>
</dbReference>
<dbReference type="PROSITE" id="PS50885">
    <property type="entry name" value="HAMP"/>
    <property type="match status" value="1"/>
</dbReference>
<evidence type="ECO:0000313" key="9">
    <source>
        <dbReference type="Proteomes" id="UP000515264"/>
    </source>
</evidence>
<name>A0ABX6QZ03_9VIBR</name>
<dbReference type="RefSeq" id="WP_182287338.1">
    <property type="nucleotide sequence ID" value="NZ_CP046268.1"/>
</dbReference>
<evidence type="ECO:0000256" key="1">
    <source>
        <dbReference type="ARBA" id="ARBA00004370"/>
    </source>
</evidence>
<feature type="transmembrane region" description="Helical" evidence="5">
    <location>
        <begin position="328"/>
        <end position="347"/>
    </location>
</feature>
<dbReference type="Gene3D" id="1.10.287.950">
    <property type="entry name" value="Methyl-accepting chemotaxis protein"/>
    <property type="match status" value="1"/>
</dbReference>
<proteinExistence type="inferred from homology"/>
<keyword evidence="5" id="KW-0472">Membrane</keyword>
<keyword evidence="2 4" id="KW-0807">Transducer</keyword>
<keyword evidence="9" id="KW-1185">Reference proteome</keyword>